<dbReference type="EMBL" id="LR901473">
    <property type="protein sequence ID" value="CAD7248699.1"/>
    <property type="molecule type" value="Genomic_DNA"/>
</dbReference>
<feature type="repeat" description="WD" evidence="6">
    <location>
        <begin position="154"/>
        <end position="191"/>
    </location>
</feature>
<dbReference type="AlphaFoldDB" id="A0A7R8XF26"/>
<feature type="repeat" description="WD" evidence="6">
    <location>
        <begin position="331"/>
        <end position="362"/>
    </location>
</feature>
<feature type="compositionally biased region" description="Low complexity" evidence="7">
    <location>
        <begin position="593"/>
        <end position="603"/>
    </location>
</feature>
<evidence type="ECO:0000256" key="2">
    <source>
        <dbReference type="ARBA" id="ARBA00022574"/>
    </source>
</evidence>
<dbReference type="InterPro" id="IPR051865">
    <property type="entry name" value="WD-repeat_CDT2_adapter"/>
</dbReference>
<protein>
    <submittedName>
        <fullName evidence="8">Uncharacterized protein</fullName>
    </submittedName>
</protein>
<keyword evidence="3" id="KW-0677">Repeat</keyword>
<dbReference type="Pfam" id="PF00400">
    <property type="entry name" value="WD40"/>
    <property type="match status" value="4"/>
</dbReference>
<dbReference type="SMART" id="SM00320">
    <property type="entry name" value="WD40"/>
    <property type="match status" value="4"/>
</dbReference>
<feature type="region of interest" description="Disordered" evidence="7">
    <location>
        <begin position="726"/>
        <end position="754"/>
    </location>
</feature>
<evidence type="ECO:0000313" key="9">
    <source>
        <dbReference type="Proteomes" id="UP000677054"/>
    </source>
</evidence>
<dbReference type="PANTHER" id="PTHR22852:SF0">
    <property type="entry name" value="DENTICLELESS PROTEIN HOMOLOG"/>
    <property type="match status" value="1"/>
</dbReference>
<dbReference type="InterPro" id="IPR001680">
    <property type="entry name" value="WD40_rpt"/>
</dbReference>
<sequence>MAGLGNSGIGSAGSEFDADAHYFPGVPFSADFTPRDLCPSADDAESNFHAKDFLQDAPASWEPPVYACEFSKFHGLEHFAAFVNEEGLTVIQDTRSSEAAKPKIGFLQGCAHHGNAVFDLSWADDAPILATASADRTCLVLQVTPTGLSPISFSSGHTRAVKTVSFKPKDPYIFASGGRDSCIQVWDVRSGISENCIRLSLAAPGADVHYESPRSRSRNAKAFKYLTVESLVFQDQFQLSSSVDIESCIKVWDLRKSYSVYRGIPDPLYILPYSGPSQARHSFTHLITDGSGIRIFASCTDNSVYQFSLSSNSTKPVARYSGHKTSFSTRMSLSPDGRYLLSGSKDGVAYVWNVHSCEPLLMLPGHSSEVTAVAWSAFDLTKLITCSDDFTHRIWRVQGSVDSSAVLSEGSNAKVLDKAEVKKDIKASGSSFHTYLVQNKSQYDLLSEMKKGELKSMNQETVCAVVNTKGDGMVKSVNTDSGTSISSKDSVPEKDKVKDGDTKRDMHPLAQNGEIGNACGSIVETNKETAPSISKELDMNAVKSSYFDSSEHLDESDGSEEEQLKDEVSDMNNVSESAGDEARKLDPEDAEASSDGSSSSMGGRDPGDAEASKDGSTLRKAHGDTASDDDEVQFVGEERHVRDSDDAFGDSDEDCGDLSDENDFEGVDDVIDVESSDADEGSPEGTTWMKQVQTSHQTSTKVSNVQSVQASISALAQRGVSLLQIPSSRNLEPMHEMRKRKLDDQDDSHPFCTVMKGPHGLLTIKRLKRSRKGETLENEDAYMQSSSNEDDDVVEITHDSESECESDSSHEVITLDDSTSSQVPVNQFPQVDEIEGNVCEPSNDRNEVNSELANVAEENSQNEEEKTTDKGTMSQNEEQEKTTDKGTMSQNEEQEKTTDKGTMSQNEEGEKTDKDDIQEQVEDAEESKDSKDDHVVEDIVVIE</sequence>
<dbReference type="PANTHER" id="PTHR22852">
    <property type="entry name" value="LETHAL 2 DENTICLELESS PROTEIN RETINOIC ACID-REGULATED NUCLEAR MATRIX-ASSOCIATED PROTEIN"/>
    <property type="match status" value="1"/>
</dbReference>
<dbReference type="GO" id="GO:0030674">
    <property type="term" value="F:protein-macromolecule adaptor activity"/>
    <property type="evidence" value="ECO:0007669"/>
    <property type="project" value="TreeGrafter"/>
</dbReference>
<dbReference type="InterPro" id="IPR015943">
    <property type="entry name" value="WD40/YVTN_repeat-like_dom_sf"/>
</dbReference>
<feature type="compositionally biased region" description="Basic and acidic residues" evidence="7">
    <location>
        <begin position="490"/>
        <end position="507"/>
    </location>
</feature>
<dbReference type="InterPro" id="IPR019775">
    <property type="entry name" value="WD40_repeat_CS"/>
</dbReference>
<organism evidence="8">
    <name type="scientific">Darwinula stevensoni</name>
    <dbReference type="NCBI Taxonomy" id="69355"/>
    <lineage>
        <taxon>Eukaryota</taxon>
        <taxon>Metazoa</taxon>
        <taxon>Ecdysozoa</taxon>
        <taxon>Arthropoda</taxon>
        <taxon>Crustacea</taxon>
        <taxon>Oligostraca</taxon>
        <taxon>Ostracoda</taxon>
        <taxon>Podocopa</taxon>
        <taxon>Podocopida</taxon>
        <taxon>Darwinulocopina</taxon>
        <taxon>Darwinuloidea</taxon>
        <taxon>Darwinulidae</taxon>
        <taxon>Darwinula</taxon>
    </lineage>
</organism>
<comment type="pathway">
    <text evidence="1">Protein modification; protein ubiquitination.</text>
</comment>
<evidence type="ECO:0000256" key="3">
    <source>
        <dbReference type="ARBA" id="ARBA00022737"/>
    </source>
</evidence>
<feature type="compositionally biased region" description="Basic and acidic residues" evidence="7">
    <location>
        <begin position="927"/>
        <end position="937"/>
    </location>
</feature>
<dbReference type="InterPro" id="IPR036322">
    <property type="entry name" value="WD40_repeat_dom_sf"/>
</dbReference>
<dbReference type="GO" id="GO:0007095">
    <property type="term" value="P:mitotic G2 DNA damage checkpoint signaling"/>
    <property type="evidence" value="ECO:0007669"/>
    <property type="project" value="TreeGrafter"/>
</dbReference>
<feature type="compositionally biased region" description="Acidic residues" evidence="7">
    <location>
        <begin position="646"/>
        <end position="682"/>
    </location>
</feature>
<feature type="region of interest" description="Disordered" evidence="7">
    <location>
        <begin position="473"/>
        <end position="518"/>
    </location>
</feature>
<feature type="compositionally biased region" description="Basic and acidic residues" evidence="7">
    <location>
        <begin position="732"/>
        <end position="749"/>
    </location>
</feature>
<evidence type="ECO:0000256" key="5">
    <source>
        <dbReference type="ARBA" id="ARBA00038344"/>
    </source>
</evidence>
<feature type="region of interest" description="Disordered" evidence="7">
    <location>
        <begin position="775"/>
        <end position="943"/>
    </location>
</feature>
<reference evidence="8" key="1">
    <citation type="submission" date="2020-11" db="EMBL/GenBank/DDBJ databases">
        <authorList>
            <person name="Tran Van P."/>
        </authorList>
    </citation>
    <scope>NUCLEOTIDE SEQUENCE</scope>
</reference>
<keyword evidence="4" id="KW-0833">Ubl conjugation pathway</keyword>
<dbReference type="PROSITE" id="PS50294">
    <property type="entry name" value="WD_REPEATS_REGION"/>
    <property type="match status" value="1"/>
</dbReference>
<evidence type="ECO:0000313" key="8">
    <source>
        <dbReference type="EMBL" id="CAD7248699.1"/>
    </source>
</evidence>
<dbReference type="PROSITE" id="PS00678">
    <property type="entry name" value="WD_REPEATS_1"/>
    <property type="match status" value="1"/>
</dbReference>
<proteinExistence type="inferred from homology"/>
<dbReference type="GO" id="GO:0043161">
    <property type="term" value="P:proteasome-mediated ubiquitin-dependent protein catabolic process"/>
    <property type="evidence" value="ECO:0007669"/>
    <property type="project" value="TreeGrafter"/>
</dbReference>
<feature type="compositionally biased region" description="Basic and acidic residues" evidence="7">
    <location>
        <begin position="636"/>
        <end position="645"/>
    </location>
</feature>
<accession>A0A7R8XF26</accession>
<dbReference type="OrthoDB" id="2096344at2759"/>
<dbReference type="Proteomes" id="UP000677054">
    <property type="component" value="Unassembled WGS sequence"/>
</dbReference>
<feature type="compositionally biased region" description="Basic and acidic residues" evidence="7">
    <location>
        <begin position="605"/>
        <end position="625"/>
    </location>
</feature>
<feature type="region of interest" description="Disordered" evidence="7">
    <location>
        <begin position="547"/>
        <end position="695"/>
    </location>
</feature>
<dbReference type="SUPFAM" id="SSF50978">
    <property type="entry name" value="WD40 repeat-like"/>
    <property type="match status" value="1"/>
</dbReference>
<evidence type="ECO:0000256" key="6">
    <source>
        <dbReference type="PROSITE-ProRule" id="PRU00221"/>
    </source>
</evidence>
<dbReference type="EMBL" id="CAJPEV010001956">
    <property type="protein sequence ID" value="CAG0895060.1"/>
    <property type="molecule type" value="Genomic_DNA"/>
</dbReference>
<evidence type="ECO:0000256" key="7">
    <source>
        <dbReference type="SAM" id="MobiDB-lite"/>
    </source>
</evidence>
<feature type="repeat" description="WD" evidence="6">
    <location>
        <begin position="363"/>
        <end position="398"/>
    </location>
</feature>
<feature type="compositionally biased region" description="Polar residues" evidence="7">
    <location>
        <begin position="476"/>
        <end position="489"/>
    </location>
</feature>
<keyword evidence="9" id="KW-1185">Reference proteome</keyword>
<name>A0A7R8XF26_9CRUS</name>
<evidence type="ECO:0000256" key="4">
    <source>
        <dbReference type="ARBA" id="ARBA00022786"/>
    </source>
</evidence>
<feature type="compositionally biased region" description="Polar residues" evidence="7">
    <location>
        <begin position="684"/>
        <end position="695"/>
    </location>
</feature>
<dbReference type="PROSITE" id="PS50082">
    <property type="entry name" value="WD_REPEATS_2"/>
    <property type="match status" value="3"/>
</dbReference>
<feature type="compositionally biased region" description="Polar residues" evidence="7">
    <location>
        <begin position="816"/>
        <end position="829"/>
    </location>
</feature>
<evidence type="ECO:0000256" key="1">
    <source>
        <dbReference type="ARBA" id="ARBA00004906"/>
    </source>
</evidence>
<feature type="compositionally biased region" description="Basic and acidic residues" evidence="7">
    <location>
        <begin position="908"/>
        <end position="917"/>
    </location>
</feature>
<dbReference type="GO" id="GO:0005634">
    <property type="term" value="C:nucleus"/>
    <property type="evidence" value="ECO:0007669"/>
    <property type="project" value="TreeGrafter"/>
</dbReference>
<dbReference type="Gene3D" id="2.130.10.10">
    <property type="entry name" value="YVTN repeat-like/Quinoprotein amine dehydrogenase"/>
    <property type="match status" value="2"/>
</dbReference>
<gene>
    <name evidence="8" type="ORF">DSTB1V02_LOCUS8509</name>
</gene>
<keyword evidence="2 6" id="KW-0853">WD repeat</keyword>
<comment type="similarity">
    <text evidence="5">Belongs to the WD repeat cdt2 family.</text>
</comment>